<dbReference type="Pfam" id="PF14249">
    <property type="entry name" value="Tocopherol_cycl"/>
    <property type="match status" value="1"/>
</dbReference>
<dbReference type="STRING" id="753702.SAMN04488102_12217"/>
<dbReference type="PANTHER" id="PTHR35309">
    <property type="match status" value="1"/>
</dbReference>
<gene>
    <name evidence="1" type="ORF">SAMN04488102_12217</name>
</gene>
<evidence type="ECO:0000313" key="1">
    <source>
        <dbReference type="EMBL" id="SFC72726.1"/>
    </source>
</evidence>
<dbReference type="Proteomes" id="UP000199612">
    <property type="component" value="Unassembled WGS sequence"/>
</dbReference>
<dbReference type="SUPFAM" id="SSF159245">
    <property type="entry name" value="AttH-like"/>
    <property type="match status" value="1"/>
</dbReference>
<dbReference type="OrthoDB" id="9772627at2"/>
<accession>A0A1I1LIF3</accession>
<keyword evidence="2" id="KW-1185">Reference proteome</keyword>
<organism evidence="1 2">
    <name type="scientific">Alkalibacterium subtropicum</name>
    <dbReference type="NCBI Taxonomy" id="753702"/>
    <lineage>
        <taxon>Bacteria</taxon>
        <taxon>Bacillati</taxon>
        <taxon>Bacillota</taxon>
        <taxon>Bacilli</taxon>
        <taxon>Lactobacillales</taxon>
        <taxon>Carnobacteriaceae</taxon>
        <taxon>Alkalibacterium</taxon>
    </lineage>
</organism>
<name>A0A1I1LIF3_9LACT</name>
<sequence length="314" mass="35633">MTNRFDFKGVNAQAPYFEGWYVKTTDAEQDFSLALIPGMALFSEKECFVQYNLYYKGKSVSGKITYPVEEFTIVSEPYSVLMPLFVLSEKGVKAHLKDEENDLLIDLNFGDFLPLRQSLFSPSIMGPLEYIRVPCSHDIVSMRHEVRGTVTVNGEKITLDKGTGYMEKDRGSTFPDRYIWAQSNSFIEDEESALSLAVADIDFNVFDLTGAIAVFHDGIKEHRFASYQGTLCKVTMDENLEGYTVYLKDYSKSLKVKVSLQHSHELIAPMSEGMDYPIKETMKAEIRVTFQEKNKQPVYLTSKNGAAEAVNWDN</sequence>
<dbReference type="EMBL" id="FOLT01000022">
    <property type="protein sequence ID" value="SFC72726.1"/>
    <property type="molecule type" value="Genomic_DNA"/>
</dbReference>
<evidence type="ECO:0000313" key="2">
    <source>
        <dbReference type="Proteomes" id="UP000199612"/>
    </source>
</evidence>
<dbReference type="GO" id="GO:0009976">
    <property type="term" value="F:tocopherol cyclase activity"/>
    <property type="evidence" value="ECO:0007669"/>
    <property type="project" value="InterPro"/>
</dbReference>
<reference evidence="2" key="1">
    <citation type="submission" date="2016-10" db="EMBL/GenBank/DDBJ databases">
        <authorList>
            <person name="Varghese N."/>
            <person name="Submissions S."/>
        </authorList>
    </citation>
    <scope>NUCLEOTIDE SEQUENCE [LARGE SCALE GENOMIC DNA]</scope>
    <source>
        <strain evidence="2">DSM 23664</strain>
    </source>
</reference>
<dbReference type="RefSeq" id="WP_091531807.1">
    <property type="nucleotide sequence ID" value="NZ_FOLT01000022.1"/>
</dbReference>
<dbReference type="InterPro" id="IPR025893">
    <property type="entry name" value="Tocopherol_cyclase"/>
</dbReference>
<protein>
    <submittedName>
        <fullName evidence="1">Tocopherol cyclase</fullName>
    </submittedName>
</protein>
<proteinExistence type="predicted"/>
<dbReference type="PANTHER" id="PTHR35309:SF4">
    <property type="entry name" value="TOCOPHEROL CYCLASE"/>
    <property type="match status" value="1"/>
</dbReference>
<dbReference type="AlphaFoldDB" id="A0A1I1LIF3"/>